<dbReference type="AlphaFoldDB" id="A0A1V3NKL8"/>
<evidence type="ECO:0008006" key="4">
    <source>
        <dbReference type="Google" id="ProtNLM"/>
    </source>
</evidence>
<keyword evidence="3" id="KW-1185">Reference proteome</keyword>
<dbReference type="PANTHER" id="PTHR31876">
    <property type="entry name" value="COV-LIKE PROTEIN 1"/>
    <property type="match status" value="1"/>
</dbReference>
<proteinExistence type="predicted"/>
<evidence type="ECO:0000313" key="3">
    <source>
        <dbReference type="Proteomes" id="UP000189462"/>
    </source>
</evidence>
<evidence type="ECO:0000256" key="1">
    <source>
        <dbReference type="SAM" id="Phobius"/>
    </source>
</evidence>
<protein>
    <recommendedName>
        <fullName evidence="4">DUF502 domain-containing protein</fullName>
    </recommendedName>
</protein>
<dbReference type="STRING" id="108003.B1C78_06475"/>
<dbReference type="InterPro" id="IPR007462">
    <property type="entry name" value="COV1-like"/>
</dbReference>
<dbReference type="EMBL" id="MVBK01000036">
    <property type="protein sequence ID" value="OOG25605.1"/>
    <property type="molecule type" value="Genomic_DNA"/>
</dbReference>
<keyword evidence="1" id="KW-0472">Membrane</keyword>
<feature type="transmembrane region" description="Helical" evidence="1">
    <location>
        <begin position="16"/>
        <end position="38"/>
    </location>
</feature>
<name>A0A1V3NKL8_9GAMM</name>
<dbReference type="OrthoDB" id="9780267at2"/>
<organism evidence="2 3">
    <name type="scientific">Thioalkalivibrio denitrificans</name>
    <dbReference type="NCBI Taxonomy" id="108003"/>
    <lineage>
        <taxon>Bacteria</taxon>
        <taxon>Pseudomonadati</taxon>
        <taxon>Pseudomonadota</taxon>
        <taxon>Gammaproteobacteria</taxon>
        <taxon>Chromatiales</taxon>
        <taxon>Ectothiorhodospiraceae</taxon>
        <taxon>Thioalkalivibrio</taxon>
    </lineage>
</organism>
<feature type="transmembrane region" description="Helical" evidence="1">
    <location>
        <begin position="58"/>
        <end position="85"/>
    </location>
</feature>
<keyword evidence="1" id="KW-0812">Transmembrane</keyword>
<dbReference type="Pfam" id="PF04367">
    <property type="entry name" value="DUF502"/>
    <property type="match status" value="1"/>
</dbReference>
<sequence length="227" mass="24928">MSLAEQRPRLATLRKYLITGLVVWVPLVITFFVLKFLVDLMDNSLLLLPPAWRPQALLGFNIPGLGVVLAAVIVLLTGLITANLVGRKLVDIWESILHRIPLVRSIYSAVKQVMETLLGAGGDAFRRVLLIEYPRKGIWTVAFQTGVGVGEVQHRTSREVLTVFVPTTPNPTSGFVIMVPRDEVVELDMSVEDGLKFVMSLGVVSPKWPPPHLPESGAQVAPPQPKS</sequence>
<gene>
    <name evidence="2" type="ORF">B1C78_06475</name>
</gene>
<keyword evidence="1" id="KW-1133">Transmembrane helix</keyword>
<accession>A0A1V3NKL8</accession>
<evidence type="ECO:0000313" key="2">
    <source>
        <dbReference type="EMBL" id="OOG25605.1"/>
    </source>
</evidence>
<dbReference type="PANTHER" id="PTHR31876:SF26">
    <property type="entry name" value="PROTEIN LIKE COV 2"/>
    <property type="match status" value="1"/>
</dbReference>
<comment type="caution">
    <text evidence="2">The sequence shown here is derived from an EMBL/GenBank/DDBJ whole genome shotgun (WGS) entry which is preliminary data.</text>
</comment>
<reference evidence="2 3" key="1">
    <citation type="submission" date="2017-02" db="EMBL/GenBank/DDBJ databases">
        <title>Genomic diversity within the haloalkaliphilic genus Thioalkalivibrio.</title>
        <authorList>
            <person name="Ahn A.-C."/>
            <person name="Meier-Kolthoff J."/>
            <person name="Overmars L."/>
            <person name="Richter M."/>
            <person name="Woyke T."/>
            <person name="Sorokin D.Y."/>
            <person name="Muyzer G."/>
        </authorList>
    </citation>
    <scope>NUCLEOTIDE SEQUENCE [LARGE SCALE GENOMIC DNA]</scope>
    <source>
        <strain evidence="2 3">ALJD</strain>
    </source>
</reference>
<dbReference type="Proteomes" id="UP000189462">
    <property type="component" value="Unassembled WGS sequence"/>
</dbReference>
<dbReference type="RefSeq" id="WP_077278330.1">
    <property type="nucleotide sequence ID" value="NZ_MVBK01000036.1"/>
</dbReference>